<comment type="pathway">
    <text evidence="2 9">Amino-acid biosynthesis; L-proline biosynthesis; L-glutamate 5-semialdehyde from L-ornithine: step 1/1.</text>
</comment>
<gene>
    <name evidence="10" type="ORF">COCSUDRAFT_54590</name>
</gene>
<dbReference type="GO" id="GO:0019544">
    <property type="term" value="P:L-arginine catabolic process to L-glutamate"/>
    <property type="evidence" value="ECO:0007669"/>
    <property type="project" value="TreeGrafter"/>
</dbReference>
<dbReference type="Proteomes" id="UP000007264">
    <property type="component" value="Unassembled WGS sequence"/>
</dbReference>
<dbReference type="KEGG" id="csl:COCSUDRAFT_54590"/>
<evidence type="ECO:0000256" key="9">
    <source>
        <dbReference type="RuleBase" id="RU365036"/>
    </source>
</evidence>
<accession>I0YMU3</accession>
<sequence length="439" mass="47834">MLARVPRGGLVPLLRQTCRHFGALPAEELSGAASAEQQQFIDREDRYGAHNYAPVPVVLTRGEGVHVWDVDGKKYYDFLSAYSAVNQGHCHPKIVSALIDQVPRLSLTSRAFYNDVLGEYEEYITKLFGYDKVLPMNTGVEGGETAIKLARRWGYDVKGVPKNQAKVLFAEDNFWGRTLAAISSSTDPESFGGFGPFMPGFEVIPYNDLKALEAKLEADPNIVAFMVEPIQGEAGIVIPDPGYLAGAQKLLKEHNALLIADEVQTGLARTGRMLASEYGGVHPDILVLGKALSGGVYPVSAVLANDEVMLTIKRGQHGSTYGGNPVAAKVALAALQVIVDENLVDNSYKLGQLLRHELQAIQSRIITEVRGKGLLNAVVVRPDVSPSAWDICLRLKENGLLAKPTHGNIIRLAPPLTLTEEQLLECADIFRRTILSFPQ</sequence>
<dbReference type="AlphaFoldDB" id="I0YMU3"/>
<dbReference type="GeneID" id="17037684"/>
<keyword evidence="7 8" id="KW-0663">Pyridoxal phosphate</keyword>
<dbReference type="EMBL" id="AGSI01000018">
    <property type="protein sequence ID" value="EIE19712.1"/>
    <property type="molecule type" value="Genomic_DNA"/>
</dbReference>
<dbReference type="NCBIfam" id="TIGR01885">
    <property type="entry name" value="Orn_aminotrans"/>
    <property type="match status" value="1"/>
</dbReference>
<dbReference type="RefSeq" id="XP_005644256.1">
    <property type="nucleotide sequence ID" value="XM_005644199.1"/>
</dbReference>
<dbReference type="CDD" id="cd00610">
    <property type="entry name" value="OAT_like"/>
    <property type="match status" value="1"/>
</dbReference>
<dbReference type="GO" id="GO:0055129">
    <property type="term" value="P:L-proline biosynthetic process"/>
    <property type="evidence" value="ECO:0007669"/>
    <property type="project" value="UniProtKB-UniPathway"/>
</dbReference>
<dbReference type="GO" id="GO:0004587">
    <property type="term" value="F:ornithine aminotransferase activity"/>
    <property type="evidence" value="ECO:0007669"/>
    <property type="project" value="UniProtKB-EC"/>
</dbReference>
<evidence type="ECO:0000256" key="6">
    <source>
        <dbReference type="ARBA" id="ARBA00022679"/>
    </source>
</evidence>
<dbReference type="InterPro" id="IPR010164">
    <property type="entry name" value="Orn_aminotrans"/>
</dbReference>
<dbReference type="PROSITE" id="PS00600">
    <property type="entry name" value="AA_TRANSFER_CLASS_3"/>
    <property type="match status" value="1"/>
</dbReference>
<proteinExistence type="inferred from homology"/>
<dbReference type="GO" id="GO:0042802">
    <property type="term" value="F:identical protein binding"/>
    <property type="evidence" value="ECO:0007669"/>
    <property type="project" value="TreeGrafter"/>
</dbReference>
<keyword evidence="11" id="KW-1185">Reference proteome</keyword>
<dbReference type="FunFam" id="3.90.1150.10:FF:000152">
    <property type="entry name" value="Ornithine aminotransferase"/>
    <property type="match status" value="1"/>
</dbReference>
<name>I0YMU3_COCSC</name>
<dbReference type="STRING" id="574566.I0YMU3"/>
<reference evidence="10 11" key="1">
    <citation type="journal article" date="2012" name="Genome Biol.">
        <title>The genome of the polar eukaryotic microalga coccomyxa subellipsoidea reveals traits of cold adaptation.</title>
        <authorList>
            <person name="Blanc G."/>
            <person name="Agarkova I."/>
            <person name="Grimwood J."/>
            <person name="Kuo A."/>
            <person name="Brueggeman A."/>
            <person name="Dunigan D."/>
            <person name="Gurnon J."/>
            <person name="Ladunga I."/>
            <person name="Lindquist E."/>
            <person name="Lucas S."/>
            <person name="Pangilinan J."/>
            <person name="Proschold T."/>
            <person name="Salamov A."/>
            <person name="Schmutz J."/>
            <person name="Weeks D."/>
            <person name="Yamada T."/>
            <person name="Claverie J.M."/>
            <person name="Grigoriev I."/>
            <person name="Van Etten J."/>
            <person name="Lomsadze A."/>
            <person name="Borodovsky M."/>
        </authorList>
    </citation>
    <scope>NUCLEOTIDE SEQUENCE [LARGE SCALE GENOMIC DNA]</scope>
    <source>
        <strain evidence="10 11">C-169</strain>
    </source>
</reference>
<dbReference type="PANTHER" id="PTHR11986:SF18">
    <property type="entry name" value="ORNITHINE AMINOTRANSFERASE, MITOCHONDRIAL"/>
    <property type="match status" value="1"/>
</dbReference>
<dbReference type="FunFam" id="3.40.640.10:FF:000011">
    <property type="entry name" value="Ornithine aminotransferase"/>
    <property type="match status" value="1"/>
</dbReference>
<dbReference type="Gene3D" id="3.40.640.10">
    <property type="entry name" value="Type I PLP-dependent aspartate aminotransferase-like (Major domain)"/>
    <property type="match status" value="1"/>
</dbReference>
<dbReference type="Gene3D" id="3.90.1150.10">
    <property type="entry name" value="Aspartate Aminotransferase, domain 1"/>
    <property type="match status" value="1"/>
</dbReference>
<dbReference type="InterPro" id="IPR015422">
    <property type="entry name" value="PyrdxlP-dep_Trfase_small"/>
</dbReference>
<evidence type="ECO:0000256" key="2">
    <source>
        <dbReference type="ARBA" id="ARBA00004998"/>
    </source>
</evidence>
<dbReference type="PANTHER" id="PTHR11986">
    <property type="entry name" value="AMINOTRANSFERASE CLASS III"/>
    <property type="match status" value="1"/>
</dbReference>
<evidence type="ECO:0000256" key="1">
    <source>
        <dbReference type="ARBA" id="ARBA00001933"/>
    </source>
</evidence>
<dbReference type="UniPathway" id="UPA00098">
    <property type="reaction ID" value="UER00358"/>
</dbReference>
<dbReference type="GO" id="GO:0005737">
    <property type="term" value="C:cytoplasm"/>
    <property type="evidence" value="ECO:0007669"/>
    <property type="project" value="TreeGrafter"/>
</dbReference>
<evidence type="ECO:0000313" key="11">
    <source>
        <dbReference type="Proteomes" id="UP000007264"/>
    </source>
</evidence>
<dbReference type="InterPro" id="IPR015421">
    <property type="entry name" value="PyrdxlP-dep_Trfase_major"/>
</dbReference>
<evidence type="ECO:0000256" key="7">
    <source>
        <dbReference type="ARBA" id="ARBA00022898"/>
    </source>
</evidence>
<comment type="similarity">
    <text evidence="3 8">Belongs to the class-III pyridoxal-phosphate-dependent aminotransferase family.</text>
</comment>
<evidence type="ECO:0000256" key="8">
    <source>
        <dbReference type="RuleBase" id="RU003560"/>
    </source>
</evidence>
<dbReference type="EC" id="2.6.1.13" evidence="4 9"/>
<evidence type="ECO:0000256" key="5">
    <source>
        <dbReference type="ARBA" id="ARBA00022576"/>
    </source>
</evidence>
<dbReference type="GO" id="GO:0030170">
    <property type="term" value="F:pyridoxal phosphate binding"/>
    <property type="evidence" value="ECO:0007669"/>
    <property type="project" value="InterPro"/>
</dbReference>
<comment type="catalytic activity">
    <reaction evidence="9">
        <text>a 2-oxocarboxylate + L-ornithine = L-glutamate 5-semialdehyde + an L-alpha-amino acid</text>
        <dbReference type="Rhea" id="RHEA:13877"/>
        <dbReference type="ChEBI" id="CHEBI:35179"/>
        <dbReference type="ChEBI" id="CHEBI:46911"/>
        <dbReference type="ChEBI" id="CHEBI:58066"/>
        <dbReference type="ChEBI" id="CHEBI:59869"/>
        <dbReference type="EC" id="2.6.1.13"/>
    </reaction>
</comment>
<evidence type="ECO:0000256" key="4">
    <source>
        <dbReference type="ARBA" id="ARBA00012924"/>
    </source>
</evidence>
<dbReference type="SUPFAM" id="SSF53383">
    <property type="entry name" value="PLP-dependent transferases"/>
    <property type="match status" value="1"/>
</dbReference>
<dbReference type="PIRSF" id="PIRSF000521">
    <property type="entry name" value="Transaminase_4ab_Lys_Orn"/>
    <property type="match status" value="1"/>
</dbReference>
<dbReference type="InterPro" id="IPR049704">
    <property type="entry name" value="Aminotrans_3_PPA_site"/>
</dbReference>
<protein>
    <recommendedName>
        <fullName evidence="4 9">Ornithine aminotransferase</fullName>
        <ecNumber evidence="4 9">2.6.1.13</ecNumber>
    </recommendedName>
</protein>
<evidence type="ECO:0000256" key="3">
    <source>
        <dbReference type="ARBA" id="ARBA00008954"/>
    </source>
</evidence>
<comment type="cofactor">
    <cofactor evidence="1 9">
        <name>pyridoxal 5'-phosphate</name>
        <dbReference type="ChEBI" id="CHEBI:597326"/>
    </cofactor>
</comment>
<keyword evidence="5 9" id="KW-0032">Aminotransferase</keyword>
<dbReference type="Pfam" id="PF00202">
    <property type="entry name" value="Aminotran_3"/>
    <property type="match status" value="1"/>
</dbReference>
<dbReference type="OrthoDB" id="10261433at2759"/>
<keyword evidence="6 9" id="KW-0808">Transferase</keyword>
<comment type="caution">
    <text evidence="10">The sequence shown here is derived from an EMBL/GenBank/DDBJ whole genome shotgun (WGS) entry which is preliminary data.</text>
</comment>
<evidence type="ECO:0000313" key="10">
    <source>
        <dbReference type="EMBL" id="EIE19712.1"/>
    </source>
</evidence>
<dbReference type="InterPro" id="IPR015424">
    <property type="entry name" value="PyrdxlP-dep_Trfase"/>
</dbReference>
<organism evidence="10 11">
    <name type="scientific">Coccomyxa subellipsoidea (strain C-169)</name>
    <name type="common">Green microalga</name>
    <dbReference type="NCBI Taxonomy" id="574566"/>
    <lineage>
        <taxon>Eukaryota</taxon>
        <taxon>Viridiplantae</taxon>
        <taxon>Chlorophyta</taxon>
        <taxon>core chlorophytes</taxon>
        <taxon>Trebouxiophyceae</taxon>
        <taxon>Trebouxiophyceae incertae sedis</taxon>
        <taxon>Coccomyxaceae</taxon>
        <taxon>Coccomyxa</taxon>
        <taxon>Coccomyxa subellipsoidea</taxon>
    </lineage>
</organism>
<dbReference type="InterPro" id="IPR050103">
    <property type="entry name" value="Class-III_PLP-dep_AT"/>
</dbReference>
<dbReference type="eggNOG" id="KOG1402">
    <property type="taxonomic scope" value="Eukaryota"/>
</dbReference>
<dbReference type="InterPro" id="IPR005814">
    <property type="entry name" value="Aminotrans_3"/>
</dbReference>
<dbReference type="GO" id="GO:0010121">
    <property type="term" value="P:L-arginine catabolic process to proline via ornithine"/>
    <property type="evidence" value="ECO:0007669"/>
    <property type="project" value="TreeGrafter"/>
</dbReference>